<keyword evidence="2" id="KW-0808">Transferase</keyword>
<dbReference type="PANTHER" id="PTHR31147:SF1">
    <property type="entry name" value="ACYL TRANSFERASE 4"/>
    <property type="match status" value="1"/>
</dbReference>
<evidence type="ECO:0000256" key="1">
    <source>
        <dbReference type="ARBA" id="ARBA00009861"/>
    </source>
</evidence>
<evidence type="ECO:0000256" key="2">
    <source>
        <dbReference type="ARBA" id="ARBA00022679"/>
    </source>
</evidence>
<dbReference type="Gene3D" id="3.30.559.10">
    <property type="entry name" value="Chloramphenicol acetyltransferase-like domain"/>
    <property type="match status" value="2"/>
</dbReference>
<name>A0A9D5CQK2_9LILI</name>
<accession>A0A9D5CQK2</accession>
<dbReference type="Proteomes" id="UP001085076">
    <property type="component" value="Miscellaneous, Linkage group lg04"/>
</dbReference>
<dbReference type="OrthoDB" id="444127at2759"/>
<evidence type="ECO:0000256" key="3">
    <source>
        <dbReference type="ARBA" id="ARBA00023315"/>
    </source>
</evidence>
<dbReference type="AlphaFoldDB" id="A0A9D5CQK2"/>
<reference evidence="4" key="2">
    <citation type="journal article" date="2022" name="Hortic Res">
        <title>The genome of Dioscorea zingiberensis sheds light on the biosynthesis, origin and evolution of the medicinally important diosgenin saponins.</title>
        <authorList>
            <person name="Li Y."/>
            <person name="Tan C."/>
            <person name="Li Z."/>
            <person name="Guo J."/>
            <person name="Li S."/>
            <person name="Chen X."/>
            <person name="Wang C."/>
            <person name="Dai X."/>
            <person name="Yang H."/>
            <person name="Song W."/>
            <person name="Hou L."/>
            <person name="Xu J."/>
            <person name="Tong Z."/>
            <person name="Xu A."/>
            <person name="Yuan X."/>
            <person name="Wang W."/>
            <person name="Yang Q."/>
            <person name="Chen L."/>
            <person name="Sun Z."/>
            <person name="Wang K."/>
            <person name="Pan B."/>
            <person name="Chen J."/>
            <person name="Bao Y."/>
            <person name="Liu F."/>
            <person name="Qi X."/>
            <person name="Gang D.R."/>
            <person name="Wen J."/>
            <person name="Li J."/>
        </authorList>
    </citation>
    <scope>NUCLEOTIDE SEQUENCE</scope>
    <source>
        <strain evidence="4">Dzin_1.0</strain>
    </source>
</reference>
<keyword evidence="3" id="KW-0012">Acyltransferase</keyword>
<evidence type="ECO:0000313" key="4">
    <source>
        <dbReference type="EMBL" id="KAJ0976480.1"/>
    </source>
</evidence>
<reference evidence="4" key="1">
    <citation type="submission" date="2021-03" db="EMBL/GenBank/DDBJ databases">
        <authorList>
            <person name="Li Z."/>
            <person name="Yang C."/>
        </authorList>
    </citation>
    <scope>NUCLEOTIDE SEQUENCE</scope>
    <source>
        <strain evidence="4">Dzin_1.0</strain>
        <tissue evidence="4">Leaf</tissue>
    </source>
</reference>
<comment type="caution">
    <text evidence="4">The sequence shown here is derived from an EMBL/GenBank/DDBJ whole genome shotgun (WGS) entry which is preliminary data.</text>
</comment>
<sequence length="447" mass="49842">MNNSCCYSVTKLSQGVVVPGEATPGGSLALSDIDQSSLLRCLVPSLHLFKHGPNQDDAAQVIRTALSKALVLYYPMTGKLVQDQNTGQVRVDCTTRNGVWFIDASANCSLEDINYLDHPFSIPTHLLLPDSLPHINPEDLILLMQAYIIDVTKFTCGGFVIGIRSSHTIFDGKGAAQFLHAVAELARGMERPAITPVWSRELVRISQKARAVLRPGAVPALSFTSGRRLEYMIVDIPTENVNKLKQRYHDENGKFCSTFDVLIACVWQCRTRSIGFPPDAHSNLCFAANFLHLLTPALPAEGGYYGNCFYVLKAKARSEMVANASIVELVNIIKETKKKLPEKFEKWVKGQDQEDPFQVGGTDDQHESYDTMNATDWRHLGFNDVDYGWGKPARIVPFEHTETLPFCVLGLPPAKENTVRLMTYCVLKEHYDAFRDQMMSLARPCIT</sequence>
<dbReference type="PANTHER" id="PTHR31147">
    <property type="entry name" value="ACYL TRANSFERASE 4"/>
    <property type="match status" value="1"/>
</dbReference>
<comment type="similarity">
    <text evidence="1">Belongs to the plant acyltransferase family.</text>
</comment>
<dbReference type="Pfam" id="PF02458">
    <property type="entry name" value="Transferase"/>
    <property type="match status" value="1"/>
</dbReference>
<proteinExistence type="inferred from homology"/>
<dbReference type="GO" id="GO:0016746">
    <property type="term" value="F:acyltransferase activity"/>
    <property type="evidence" value="ECO:0007669"/>
    <property type="project" value="UniProtKB-KW"/>
</dbReference>
<dbReference type="InterPro" id="IPR050898">
    <property type="entry name" value="Plant_acyltransferase"/>
</dbReference>
<protein>
    <submittedName>
        <fullName evidence="4">Uncharacterized protein</fullName>
    </submittedName>
</protein>
<dbReference type="EMBL" id="JAGGNH010000004">
    <property type="protein sequence ID" value="KAJ0976480.1"/>
    <property type="molecule type" value="Genomic_DNA"/>
</dbReference>
<evidence type="ECO:0000313" key="5">
    <source>
        <dbReference type="Proteomes" id="UP001085076"/>
    </source>
</evidence>
<gene>
    <name evidence="4" type="ORF">J5N97_018445</name>
</gene>
<keyword evidence="5" id="KW-1185">Reference proteome</keyword>
<dbReference type="InterPro" id="IPR023213">
    <property type="entry name" value="CAT-like_dom_sf"/>
</dbReference>
<organism evidence="4 5">
    <name type="scientific">Dioscorea zingiberensis</name>
    <dbReference type="NCBI Taxonomy" id="325984"/>
    <lineage>
        <taxon>Eukaryota</taxon>
        <taxon>Viridiplantae</taxon>
        <taxon>Streptophyta</taxon>
        <taxon>Embryophyta</taxon>
        <taxon>Tracheophyta</taxon>
        <taxon>Spermatophyta</taxon>
        <taxon>Magnoliopsida</taxon>
        <taxon>Liliopsida</taxon>
        <taxon>Dioscoreales</taxon>
        <taxon>Dioscoreaceae</taxon>
        <taxon>Dioscorea</taxon>
    </lineage>
</organism>